<feature type="domain" description="ASCH" evidence="1">
    <location>
        <begin position="119"/>
        <end position="245"/>
    </location>
</feature>
<dbReference type="Gene3D" id="3.30.70.100">
    <property type="match status" value="1"/>
</dbReference>
<keyword evidence="3" id="KW-1185">Reference proteome</keyword>
<sequence>MNPPLHSVELTGLITCADENDLHILKRHLPQHVKLTREEPGCEHFSVEQTQNPSVLKVSEKFTSQAAFEAHQARSQHSEWGRNTANIARAYAVKDGGAWWALVPHVLGKKPVQAQLGEYAFPGPLRDKLVAAILSGEKTATASVHEEYQRFGEALPTVGELEIVIDSDAKPVCITRNTQVNIVPLSQVTDAHAVAEGEGFKDAAAWRAGHIAFWTSPEFVESMGEPVVEIKDETLVVLVSMEVIAITAAVPSVEG</sequence>
<dbReference type="SUPFAM" id="SSF54909">
    <property type="entry name" value="Dimeric alpha+beta barrel"/>
    <property type="match status" value="1"/>
</dbReference>
<accession>A0ABM5PRL5</accession>
<name>A0ABM5PRL5_9CORY</name>
<evidence type="ECO:0000259" key="1">
    <source>
        <dbReference type="SMART" id="SM01022"/>
    </source>
</evidence>
<proteinExistence type="predicted"/>
<dbReference type="Proteomes" id="UP000019226">
    <property type="component" value="Chromosome"/>
</dbReference>
<dbReference type="SMART" id="SM01022">
    <property type="entry name" value="ASCH"/>
    <property type="match status" value="1"/>
</dbReference>
<dbReference type="PANTHER" id="PTHR39203">
    <property type="entry name" value="CYTOPLASMIC PROTEIN-RELATED"/>
    <property type="match status" value="1"/>
</dbReference>
<dbReference type="SUPFAM" id="SSF88697">
    <property type="entry name" value="PUA domain-like"/>
    <property type="match status" value="1"/>
</dbReference>
<reference evidence="3" key="1">
    <citation type="submission" date="2013-02" db="EMBL/GenBank/DDBJ databases">
        <title>The complete genome sequence of Corynebacterium casei LMG S-19264 (=DSM 44701).</title>
        <authorList>
            <person name="Ruckert C."/>
            <person name="Albersmeier A."/>
            <person name="Kalinowski J."/>
        </authorList>
    </citation>
    <scope>NUCLEOTIDE SEQUENCE [LARGE SCALE GENOMIC DNA]</scope>
    <source>
        <strain evidence="3">LMG S-19264</strain>
    </source>
</reference>
<dbReference type="Pfam" id="PF03992">
    <property type="entry name" value="ABM"/>
    <property type="match status" value="1"/>
</dbReference>
<dbReference type="Gene3D" id="3.10.400.10">
    <property type="entry name" value="Sulfate adenylyltransferase"/>
    <property type="match status" value="1"/>
</dbReference>
<organism evidence="2 3">
    <name type="scientific">Corynebacterium casei LMG S-19264</name>
    <dbReference type="NCBI Taxonomy" id="1285583"/>
    <lineage>
        <taxon>Bacteria</taxon>
        <taxon>Bacillati</taxon>
        <taxon>Actinomycetota</taxon>
        <taxon>Actinomycetes</taxon>
        <taxon>Mycobacteriales</taxon>
        <taxon>Corynebacteriaceae</taxon>
        <taxon>Corynebacterium</taxon>
    </lineage>
</organism>
<dbReference type="PANTHER" id="PTHR39203:SF1">
    <property type="entry name" value="CYTOPLASMIC PROTEIN"/>
    <property type="match status" value="1"/>
</dbReference>
<dbReference type="InterPro" id="IPR009326">
    <property type="entry name" value="DUF984"/>
</dbReference>
<gene>
    <name evidence="2" type="ORF">CCASEI_09410</name>
</gene>
<dbReference type="InterPro" id="IPR011008">
    <property type="entry name" value="Dimeric_a/b-barrel"/>
</dbReference>
<protein>
    <recommendedName>
        <fullName evidence="1">ASCH domain-containing protein</fullName>
    </recommendedName>
</protein>
<dbReference type="InterPro" id="IPR007374">
    <property type="entry name" value="ASCH_domain"/>
</dbReference>
<evidence type="ECO:0000313" key="3">
    <source>
        <dbReference type="Proteomes" id="UP000019226"/>
    </source>
</evidence>
<evidence type="ECO:0000313" key="2">
    <source>
        <dbReference type="EMBL" id="AHI20441.1"/>
    </source>
</evidence>
<dbReference type="InterPro" id="IPR007138">
    <property type="entry name" value="ABM_dom"/>
</dbReference>
<dbReference type="Pfam" id="PF04266">
    <property type="entry name" value="ASCH"/>
    <property type="match status" value="1"/>
</dbReference>
<dbReference type="InterPro" id="IPR015947">
    <property type="entry name" value="PUA-like_sf"/>
</dbReference>
<dbReference type="EMBL" id="CP004350">
    <property type="protein sequence ID" value="AHI20441.1"/>
    <property type="molecule type" value="Genomic_DNA"/>
</dbReference>
<dbReference type="GeneID" id="82879065"/>
<dbReference type="RefSeq" id="WP_025387813.1">
    <property type="nucleotide sequence ID" value="NZ_CP004350.1"/>
</dbReference>